<dbReference type="FunFam" id="2.40.10.10:FF:000002">
    <property type="entry name" value="Transmembrane protease serine"/>
    <property type="match status" value="1"/>
</dbReference>
<keyword evidence="2" id="KW-0378">Hydrolase</keyword>
<feature type="region of interest" description="Disordered" evidence="3">
    <location>
        <begin position="34"/>
        <end position="56"/>
    </location>
</feature>
<dbReference type="InterPro" id="IPR001314">
    <property type="entry name" value="Peptidase_S1A"/>
</dbReference>
<keyword evidence="2" id="KW-0720">Serine protease</keyword>
<dbReference type="InterPro" id="IPR018114">
    <property type="entry name" value="TRYPSIN_HIS"/>
</dbReference>
<dbReference type="EMBL" id="JAGGLP010000001">
    <property type="protein sequence ID" value="MBP2047690.1"/>
    <property type="molecule type" value="Genomic_DNA"/>
</dbReference>
<dbReference type="STRING" id="68214.AVL59_28860"/>
<dbReference type="InterPro" id="IPR033116">
    <property type="entry name" value="TRYPSIN_SER"/>
</dbReference>
<evidence type="ECO:0000256" key="4">
    <source>
        <dbReference type="SAM" id="SignalP"/>
    </source>
</evidence>
<organism evidence="6 8">
    <name type="scientific">Streptomyces griseochromogenes</name>
    <dbReference type="NCBI Taxonomy" id="68214"/>
    <lineage>
        <taxon>Bacteria</taxon>
        <taxon>Bacillati</taxon>
        <taxon>Actinomycetota</taxon>
        <taxon>Actinomycetes</taxon>
        <taxon>Kitasatosporales</taxon>
        <taxon>Streptomycetaceae</taxon>
        <taxon>Streptomyces</taxon>
    </lineage>
</organism>
<dbReference type="AlphaFoldDB" id="A0A1B1B2I3"/>
<gene>
    <name evidence="6" type="ORF">AVL59_28860</name>
    <name evidence="7" type="ORF">J2Z21_000612</name>
</gene>
<name>A0A1B1B2I3_9ACTN</name>
<reference evidence="6 8" key="1">
    <citation type="submission" date="2016-06" db="EMBL/GenBank/DDBJ databases">
        <title>Complete genome sequence of Streptomyces griseochromogenes ATCC 14511, the Blasticidin S producer.</title>
        <authorList>
            <person name="Wu L."/>
        </authorList>
    </citation>
    <scope>NUCLEOTIDE SEQUENCE [LARGE SCALE GENOMIC DNA]</scope>
    <source>
        <strain evidence="6 8">ATCC 14511</strain>
    </source>
</reference>
<dbReference type="PANTHER" id="PTHR24252">
    <property type="entry name" value="ACROSIN-RELATED"/>
    <property type="match status" value="1"/>
</dbReference>
<dbReference type="Proteomes" id="UP000092659">
    <property type="component" value="Chromosome"/>
</dbReference>
<dbReference type="InterPro" id="IPR043504">
    <property type="entry name" value="Peptidase_S1_PA_chymotrypsin"/>
</dbReference>
<keyword evidence="1" id="KW-1015">Disulfide bond</keyword>
<dbReference type="SMART" id="SM00020">
    <property type="entry name" value="Tryp_SPc"/>
    <property type="match status" value="1"/>
</dbReference>
<dbReference type="GO" id="GO:0004252">
    <property type="term" value="F:serine-type endopeptidase activity"/>
    <property type="evidence" value="ECO:0007669"/>
    <property type="project" value="InterPro"/>
</dbReference>
<dbReference type="EMBL" id="CP016279">
    <property type="protein sequence ID" value="ANP53020.1"/>
    <property type="molecule type" value="Genomic_DNA"/>
</dbReference>
<dbReference type="PROSITE" id="PS00135">
    <property type="entry name" value="TRYPSIN_SER"/>
    <property type="match status" value="1"/>
</dbReference>
<dbReference type="PRINTS" id="PR00722">
    <property type="entry name" value="CHYMOTRYPSIN"/>
</dbReference>
<dbReference type="RefSeq" id="WP_067310110.1">
    <property type="nucleotide sequence ID" value="NZ_CP016279.1"/>
</dbReference>
<feature type="signal peptide" evidence="4">
    <location>
        <begin position="1"/>
        <end position="37"/>
    </location>
</feature>
<evidence type="ECO:0000313" key="8">
    <source>
        <dbReference type="Proteomes" id="UP000092659"/>
    </source>
</evidence>
<dbReference type="KEGG" id="sgs:AVL59_28860"/>
<dbReference type="FunFam" id="2.40.10.10:FF:000068">
    <property type="entry name" value="transmembrane protease serine 2"/>
    <property type="match status" value="1"/>
</dbReference>
<evidence type="ECO:0000259" key="5">
    <source>
        <dbReference type="PROSITE" id="PS50240"/>
    </source>
</evidence>
<dbReference type="Gene3D" id="2.40.10.10">
    <property type="entry name" value="Trypsin-like serine proteases"/>
    <property type="match status" value="1"/>
</dbReference>
<keyword evidence="4" id="KW-0732">Signal</keyword>
<dbReference type="InterPro" id="IPR001254">
    <property type="entry name" value="Trypsin_dom"/>
</dbReference>
<dbReference type="Pfam" id="PF00089">
    <property type="entry name" value="Trypsin"/>
    <property type="match status" value="1"/>
</dbReference>
<evidence type="ECO:0000256" key="1">
    <source>
        <dbReference type="ARBA" id="ARBA00023157"/>
    </source>
</evidence>
<evidence type="ECO:0000313" key="6">
    <source>
        <dbReference type="EMBL" id="ANP53020.1"/>
    </source>
</evidence>
<dbReference type="CDD" id="cd00190">
    <property type="entry name" value="Tryp_SPc"/>
    <property type="match status" value="1"/>
</dbReference>
<accession>A0A1B1B2I3</accession>
<dbReference type="PROSITE" id="PS00134">
    <property type="entry name" value="TRYPSIN_HIS"/>
    <property type="match status" value="1"/>
</dbReference>
<feature type="domain" description="Peptidase S1" evidence="5">
    <location>
        <begin position="50"/>
        <end position="287"/>
    </location>
</feature>
<protein>
    <submittedName>
        <fullName evidence="6">Peptidase S1</fullName>
    </submittedName>
    <submittedName>
        <fullName evidence="7">Secreted trypsin-like serine protease</fullName>
    </submittedName>
</protein>
<evidence type="ECO:0000313" key="7">
    <source>
        <dbReference type="EMBL" id="MBP2047690.1"/>
    </source>
</evidence>
<dbReference type="SUPFAM" id="SSF50494">
    <property type="entry name" value="Trypsin-like serine proteases"/>
    <property type="match status" value="1"/>
</dbReference>
<evidence type="ECO:0000256" key="3">
    <source>
        <dbReference type="SAM" id="MobiDB-lite"/>
    </source>
</evidence>
<dbReference type="PROSITE" id="PS50240">
    <property type="entry name" value="TRYPSIN_DOM"/>
    <property type="match status" value="1"/>
</dbReference>
<dbReference type="GO" id="GO:0006508">
    <property type="term" value="P:proteolysis"/>
    <property type="evidence" value="ECO:0007669"/>
    <property type="project" value="UniProtKB-KW"/>
</dbReference>
<evidence type="ECO:0000256" key="2">
    <source>
        <dbReference type="RuleBase" id="RU363034"/>
    </source>
</evidence>
<dbReference type="Proteomes" id="UP001519309">
    <property type="component" value="Unassembled WGS sequence"/>
</dbReference>
<evidence type="ECO:0000313" key="9">
    <source>
        <dbReference type="Proteomes" id="UP001519309"/>
    </source>
</evidence>
<proteinExistence type="predicted"/>
<keyword evidence="9" id="KW-1185">Reference proteome</keyword>
<sequence length="297" mass="31260">MRLSTARRTSTRQIASAAIAAGAVLGLVAASTGTAGAATPTRPGRPDSPIIGGTEKPVGSYPFMAALLSKGRGNPHDRQFCGGSLLDPSIVMTAAHCVVDVRPKQLETVVGRTVLSKKNQGHLRNVTDIVVHPRYARGQEAYDIAFLMLDKPVTGIAPVNLPTVGTDALIRPGAKATVIGWGNTDTEVPNYPDRLRAVDVPIVSHIECKASYPGYDKKVNVCAGVEGKDSCQGDSGGPMFRKLQGRRGVYQTGIVSYGDGCAAQGAPGVYTYTGSAKLWDTLDESAKGRMVKQLLGR</sequence>
<dbReference type="PANTHER" id="PTHR24252:SF7">
    <property type="entry name" value="HYALIN"/>
    <property type="match status" value="1"/>
</dbReference>
<reference evidence="7 9" key="2">
    <citation type="submission" date="2021-03" db="EMBL/GenBank/DDBJ databases">
        <title>Genomic Encyclopedia of Type Strains, Phase IV (KMG-IV): sequencing the most valuable type-strain genomes for metagenomic binning, comparative biology and taxonomic classification.</title>
        <authorList>
            <person name="Goeker M."/>
        </authorList>
    </citation>
    <scope>NUCLEOTIDE SEQUENCE [LARGE SCALE GENOMIC DNA]</scope>
    <source>
        <strain evidence="7 9">DSM 40499</strain>
    </source>
</reference>
<dbReference type="OrthoDB" id="1496095at2"/>
<feature type="chain" id="PRO_5008519451" evidence="4">
    <location>
        <begin position="38"/>
        <end position="297"/>
    </location>
</feature>
<keyword evidence="2" id="KW-0645">Protease</keyword>
<dbReference type="InterPro" id="IPR009003">
    <property type="entry name" value="Peptidase_S1_PA"/>
</dbReference>